<proteinExistence type="predicted"/>
<keyword evidence="1" id="KW-0472">Membrane</keyword>
<gene>
    <name evidence="2" type="ORF">BT96DRAFT_1004581</name>
</gene>
<dbReference type="OrthoDB" id="2788229at2759"/>
<reference evidence="2" key="1">
    <citation type="journal article" date="2019" name="Environ. Microbiol.">
        <title>Fungal ecological strategies reflected in gene transcription - a case study of two litter decomposers.</title>
        <authorList>
            <person name="Barbi F."/>
            <person name="Kohler A."/>
            <person name="Barry K."/>
            <person name="Baskaran P."/>
            <person name="Daum C."/>
            <person name="Fauchery L."/>
            <person name="Ihrmark K."/>
            <person name="Kuo A."/>
            <person name="LaButti K."/>
            <person name="Lipzen A."/>
            <person name="Morin E."/>
            <person name="Grigoriev I.V."/>
            <person name="Henrissat B."/>
            <person name="Lindahl B."/>
            <person name="Martin F."/>
        </authorList>
    </citation>
    <scope>NUCLEOTIDE SEQUENCE</scope>
    <source>
        <strain evidence="2">JB14</strain>
    </source>
</reference>
<dbReference type="EMBL" id="ML769766">
    <property type="protein sequence ID" value="KAE9388008.1"/>
    <property type="molecule type" value="Genomic_DNA"/>
</dbReference>
<dbReference type="AlphaFoldDB" id="A0A6A4GQS8"/>
<evidence type="ECO:0008006" key="4">
    <source>
        <dbReference type="Google" id="ProtNLM"/>
    </source>
</evidence>
<evidence type="ECO:0000256" key="1">
    <source>
        <dbReference type="SAM" id="Phobius"/>
    </source>
</evidence>
<organism evidence="2 3">
    <name type="scientific">Gymnopus androsaceus JB14</name>
    <dbReference type="NCBI Taxonomy" id="1447944"/>
    <lineage>
        <taxon>Eukaryota</taxon>
        <taxon>Fungi</taxon>
        <taxon>Dikarya</taxon>
        <taxon>Basidiomycota</taxon>
        <taxon>Agaricomycotina</taxon>
        <taxon>Agaricomycetes</taxon>
        <taxon>Agaricomycetidae</taxon>
        <taxon>Agaricales</taxon>
        <taxon>Marasmiineae</taxon>
        <taxon>Omphalotaceae</taxon>
        <taxon>Gymnopus</taxon>
    </lineage>
</organism>
<evidence type="ECO:0000313" key="3">
    <source>
        <dbReference type="Proteomes" id="UP000799118"/>
    </source>
</evidence>
<evidence type="ECO:0000313" key="2">
    <source>
        <dbReference type="EMBL" id="KAE9388008.1"/>
    </source>
</evidence>
<dbReference type="Proteomes" id="UP000799118">
    <property type="component" value="Unassembled WGS sequence"/>
</dbReference>
<name>A0A6A4GQS8_9AGAR</name>
<keyword evidence="1" id="KW-0812">Transmembrane</keyword>
<protein>
    <recommendedName>
        <fullName evidence="4">F-box domain-containing protein</fullName>
    </recommendedName>
</protein>
<feature type="transmembrane region" description="Helical" evidence="1">
    <location>
        <begin position="12"/>
        <end position="32"/>
    </location>
</feature>
<keyword evidence="1" id="KW-1133">Transmembrane helix</keyword>
<accession>A0A6A4GQS8</accession>
<sequence length="521" mass="58365">MASVFTSGTHHVTIVIIVTFFASSFFFPCLLLKVPSVIGLWIELDSIQVDWVNRRWNWVQFGYNCGHNEETLCSSFIIPSAPSSLILHPRPVIRSHVYTHPQSRSLSSVCLARTLIVASSCEWEYVECSSSTTGTTRPVTREGYWLGTGLCPTILGEERMMKGMGGGFRRYLNANETSDKCRRRWVLLSPPIMHPPLLIRTSINNPATHAALGFFSSALSERGHEPQSPLAYARPPSNAYYRTMMRIHHRYGVKVNESGGLLHDLNLGSEVTNMASVSDVDEVEASNGFPRCFVRCVGVHLYADPFISVRLSTRLFPPTFVLTLLHRIDLLALHPQRQMDTSPPAIMIELPNELVDCILDNLVFDTATLLSCALVERAWVQSSQRGIFRHIILELPSARHENFSTLVNSYLTRRLDALFSEKPHLASYVHVVQRLSNLRHLSLLVVNWDILSPLLKTALTAVFRAPSLTQISLARFDISAFAELASLLSSSVHLKVLDASVVSEHWDVPESAHSGYSGWDY</sequence>
<keyword evidence="3" id="KW-1185">Reference proteome</keyword>